<dbReference type="Proteomes" id="UP001476950">
    <property type="component" value="Unassembled WGS sequence"/>
</dbReference>
<name>A0ABV0KJ54_9CYAN</name>
<dbReference type="EMBL" id="JAMPLM010000009">
    <property type="protein sequence ID" value="MEP1059288.1"/>
    <property type="molecule type" value="Genomic_DNA"/>
</dbReference>
<evidence type="ECO:0000313" key="1">
    <source>
        <dbReference type="EMBL" id="MEP1059288.1"/>
    </source>
</evidence>
<protein>
    <submittedName>
        <fullName evidence="1">Uncharacterized protein</fullName>
    </submittedName>
</protein>
<evidence type="ECO:0000313" key="2">
    <source>
        <dbReference type="Proteomes" id="UP001476950"/>
    </source>
</evidence>
<accession>A0ABV0KJ54</accession>
<reference evidence="1 2" key="1">
    <citation type="submission" date="2022-04" db="EMBL/GenBank/DDBJ databases">
        <title>Positive selection, recombination, and allopatry shape intraspecific diversity of widespread and dominant cyanobacteria.</title>
        <authorList>
            <person name="Wei J."/>
            <person name="Shu W."/>
            <person name="Hu C."/>
        </authorList>
    </citation>
    <scope>NUCLEOTIDE SEQUENCE [LARGE SCALE GENOMIC DNA]</scope>
    <source>
        <strain evidence="1 2">AS-A4</strain>
    </source>
</reference>
<comment type="caution">
    <text evidence="1">The sequence shown here is derived from an EMBL/GenBank/DDBJ whole genome shotgun (WGS) entry which is preliminary data.</text>
</comment>
<organism evidence="1 2">
    <name type="scientific">Stenomitos frigidus AS-A4</name>
    <dbReference type="NCBI Taxonomy" id="2933935"/>
    <lineage>
        <taxon>Bacteria</taxon>
        <taxon>Bacillati</taxon>
        <taxon>Cyanobacteriota</taxon>
        <taxon>Cyanophyceae</taxon>
        <taxon>Leptolyngbyales</taxon>
        <taxon>Leptolyngbyaceae</taxon>
        <taxon>Stenomitos</taxon>
    </lineage>
</organism>
<dbReference type="RefSeq" id="WP_190449037.1">
    <property type="nucleotide sequence ID" value="NZ_JAMPLM010000009.1"/>
</dbReference>
<gene>
    <name evidence="1" type="ORF">NDI38_12640</name>
</gene>
<sequence length="78" mass="8243">MAQSLSRCKTPRGAELNVEPSANHTGASIVAPARGCWLSLKLGKGKAMMMRSLLIMPLVYLCSQGSNLVNASNRVIAA</sequence>
<keyword evidence="2" id="KW-1185">Reference proteome</keyword>
<proteinExistence type="predicted"/>